<dbReference type="Gene3D" id="3.40.228.10">
    <property type="entry name" value="Dimethylsulfoxide Reductase, domain 2"/>
    <property type="match status" value="1"/>
</dbReference>
<evidence type="ECO:0000313" key="2">
    <source>
        <dbReference type="Proteomes" id="UP000255460"/>
    </source>
</evidence>
<protein>
    <submittedName>
        <fullName evidence="1">Trimethylamine-N-oxide reductase 2</fullName>
        <ecNumber evidence="1">1.6.6.9</ecNumber>
        <ecNumber evidence="1">1.7.2.3</ecNumber>
    </submittedName>
</protein>
<sequence length="56" mass="6281">MRRSEKNEQYVRYADFRADPVKNALGTPSGKIEIYSKTLEKFGYKGLPGTPNLACA</sequence>
<keyword evidence="1" id="KW-0560">Oxidoreductase</keyword>
<reference evidence="1 2" key="1">
    <citation type="submission" date="2018-06" db="EMBL/GenBank/DDBJ databases">
        <authorList>
            <consortium name="Pathogen Informatics"/>
            <person name="Doyle S."/>
        </authorList>
    </citation>
    <scope>NUCLEOTIDE SEQUENCE [LARGE SCALE GENOMIC DNA]</scope>
    <source>
        <strain evidence="1 2">NCTC10418</strain>
    </source>
</reference>
<dbReference type="EC" id="1.7.2.3" evidence="1"/>
<dbReference type="GO" id="GO:0050626">
    <property type="term" value="F:trimethylamine-N-oxide reductase (cytochrome c) activity"/>
    <property type="evidence" value="ECO:0007669"/>
    <property type="project" value="UniProtKB-EC"/>
</dbReference>
<dbReference type="Proteomes" id="UP000255460">
    <property type="component" value="Unassembled WGS sequence"/>
</dbReference>
<dbReference type="EMBL" id="UFZQ01000001">
    <property type="protein sequence ID" value="STE85587.1"/>
    <property type="molecule type" value="Genomic_DNA"/>
</dbReference>
<gene>
    <name evidence="1" type="primary">bisZ_5</name>
    <name evidence="1" type="ORF">NCTC10418_03203</name>
</gene>
<accession>A0A376KUA0</accession>
<dbReference type="EC" id="1.6.6.9" evidence="1"/>
<proteinExistence type="predicted"/>
<dbReference type="AlphaFoldDB" id="A0A376KUA0"/>
<name>A0A376KUA0_ECOLX</name>
<organism evidence="1 2">
    <name type="scientific">Escherichia coli</name>
    <dbReference type="NCBI Taxonomy" id="562"/>
    <lineage>
        <taxon>Bacteria</taxon>
        <taxon>Pseudomonadati</taxon>
        <taxon>Pseudomonadota</taxon>
        <taxon>Gammaproteobacteria</taxon>
        <taxon>Enterobacterales</taxon>
        <taxon>Enterobacteriaceae</taxon>
        <taxon>Escherichia</taxon>
    </lineage>
</organism>
<dbReference type="SUPFAM" id="SSF53706">
    <property type="entry name" value="Formate dehydrogenase/DMSO reductase, domains 1-3"/>
    <property type="match status" value="1"/>
</dbReference>
<evidence type="ECO:0000313" key="1">
    <source>
        <dbReference type="EMBL" id="STE85587.1"/>
    </source>
</evidence>